<feature type="transmembrane region" description="Helical" evidence="1">
    <location>
        <begin position="329"/>
        <end position="351"/>
    </location>
</feature>
<proteinExistence type="predicted"/>
<reference evidence="2" key="1">
    <citation type="journal article" date="2020" name="Nature">
        <title>Giant virus diversity and host interactions through global metagenomics.</title>
        <authorList>
            <person name="Schulz F."/>
            <person name="Roux S."/>
            <person name="Paez-Espino D."/>
            <person name="Jungbluth S."/>
            <person name="Walsh D.A."/>
            <person name="Denef V.J."/>
            <person name="McMahon K.D."/>
            <person name="Konstantinidis K.T."/>
            <person name="Eloe-Fadrosh E.A."/>
            <person name="Kyrpides N.C."/>
            <person name="Woyke T."/>
        </authorList>
    </citation>
    <scope>NUCLEOTIDE SEQUENCE</scope>
    <source>
        <strain evidence="2">GVMAG-M-3300023184-101</strain>
    </source>
</reference>
<dbReference type="AlphaFoldDB" id="A0A6C0HGK9"/>
<organism evidence="2">
    <name type="scientific">viral metagenome</name>
    <dbReference type="NCBI Taxonomy" id="1070528"/>
    <lineage>
        <taxon>unclassified sequences</taxon>
        <taxon>metagenomes</taxon>
        <taxon>organismal metagenomes</taxon>
    </lineage>
</organism>
<sequence>MSFLFNKLFSKEEAWCKLMGYFNPYIDPFKFHLTSNMPVYDGKAYEKYPDYKFVYDKLWIIKSQGLMGGKLEDVKGKEEQVFQMLSGEKNSSYTDHKRNCSLFIKPRWGHLSASSKNCFKINDANELKKYSHYKNMMWSEFIDANEGMTDYVLLKGKIVHQITYTYSEKQNGFTDDWKYVSSETKPPHNITEWVNRHMTDYTGIVNVQYRDAKIIEVGLRLARSGAYVLSTENGDLIKNVNGIFDKQTWDFSLQNKLKFKPFYVFKCFTTLPIVYLFPQHVLDYVVKSNTHRPFYEYYFEPAGKEGMVFLQFMDDDFNRGIQTKEKIQYWFNMVQIIAYLLIALLLVVPFFQFKWKYSLLAGIVVVLSTRYLNPMTANYNLYKAQKQSLFGGGPTKTTEN</sequence>
<protein>
    <submittedName>
        <fullName evidence="2">Uncharacterized protein</fullName>
    </submittedName>
</protein>
<keyword evidence="1" id="KW-0472">Membrane</keyword>
<keyword evidence="1" id="KW-0812">Transmembrane</keyword>
<dbReference type="EMBL" id="MN739950">
    <property type="protein sequence ID" value="QHT79547.1"/>
    <property type="molecule type" value="Genomic_DNA"/>
</dbReference>
<evidence type="ECO:0000256" key="1">
    <source>
        <dbReference type="SAM" id="Phobius"/>
    </source>
</evidence>
<accession>A0A6C0HGK9</accession>
<dbReference type="SUPFAM" id="SSF56059">
    <property type="entry name" value="Glutathione synthetase ATP-binding domain-like"/>
    <property type="match status" value="1"/>
</dbReference>
<keyword evidence="1" id="KW-1133">Transmembrane helix</keyword>
<name>A0A6C0HGK9_9ZZZZ</name>
<evidence type="ECO:0000313" key="2">
    <source>
        <dbReference type="EMBL" id="QHT79547.1"/>
    </source>
</evidence>